<keyword evidence="1" id="KW-0456">Lyase</keyword>
<dbReference type="InterPro" id="IPR001054">
    <property type="entry name" value="A/G_cyclase"/>
</dbReference>
<sequence>MYIDKYSNVTILYADIVNSMALTQTLQSPKALVEALNNLFCRFDSRAEVSPVCLSIPGLKLISNQFFCCCQNQES</sequence>
<comment type="caution">
    <text evidence="3">The sequence shown here is derived from an EMBL/GenBank/DDBJ whole genome shotgun (WGS) entry which is preliminary data.</text>
</comment>
<name>A0A1Y3ANF3_EURMA</name>
<evidence type="ECO:0000259" key="2">
    <source>
        <dbReference type="PROSITE" id="PS50125"/>
    </source>
</evidence>
<gene>
    <name evidence="3" type="ORF">BLA29_015004</name>
</gene>
<dbReference type="Gene3D" id="3.30.70.1230">
    <property type="entry name" value="Nucleotide cyclase"/>
    <property type="match status" value="1"/>
</dbReference>
<dbReference type="SUPFAM" id="SSF55073">
    <property type="entry name" value="Nucleotide cyclase"/>
    <property type="match status" value="1"/>
</dbReference>
<organism evidence="3 4">
    <name type="scientific">Euroglyphus maynei</name>
    <name type="common">Mayne's house dust mite</name>
    <dbReference type="NCBI Taxonomy" id="6958"/>
    <lineage>
        <taxon>Eukaryota</taxon>
        <taxon>Metazoa</taxon>
        <taxon>Ecdysozoa</taxon>
        <taxon>Arthropoda</taxon>
        <taxon>Chelicerata</taxon>
        <taxon>Arachnida</taxon>
        <taxon>Acari</taxon>
        <taxon>Acariformes</taxon>
        <taxon>Sarcoptiformes</taxon>
        <taxon>Astigmata</taxon>
        <taxon>Psoroptidia</taxon>
        <taxon>Analgoidea</taxon>
        <taxon>Pyroglyphidae</taxon>
        <taxon>Pyroglyphinae</taxon>
        <taxon>Euroglyphus</taxon>
    </lineage>
</organism>
<dbReference type="GO" id="GO:0009190">
    <property type="term" value="P:cyclic nucleotide biosynthetic process"/>
    <property type="evidence" value="ECO:0007669"/>
    <property type="project" value="InterPro"/>
</dbReference>
<dbReference type="InterPro" id="IPR029787">
    <property type="entry name" value="Nucleotide_cyclase"/>
</dbReference>
<dbReference type="EMBL" id="MUJZ01067879">
    <property type="protein sequence ID" value="OTF69982.1"/>
    <property type="molecule type" value="Genomic_DNA"/>
</dbReference>
<dbReference type="GO" id="GO:0016829">
    <property type="term" value="F:lyase activity"/>
    <property type="evidence" value="ECO:0007669"/>
    <property type="project" value="UniProtKB-KW"/>
</dbReference>
<dbReference type="Proteomes" id="UP000194236">
    <property type="component" value="Unassembled WGS sequence"/>
</dbReference>
<feature type="domain" description="Guanylate cyclase" evidence="2">
    <location>
        <begin position="10"/>
        <end position="45"/>
    </location>
</feature>
<reference evidence="3 4" key="1">
    <citation type="submission" date="2017-03" db="EMBL/GenBank/DDBJ databases">
        <title>Genome Survey of Euroglyphus maynei.</title>
        <authorList>
            <person name="Arlian L.G."/>
            <person name="Morgan M.S."/>
            <person name="Rider S.D."/>
        </authorList>
    </citation>
    <scope>NUCLEOTIDE SEQUENCE [LARGE SCALE GENOMIC DNA]</scope>
    <source>
        <strain evidence="3">Arlian Lab</strain>
        <tissue evidence="3">Whole body</tissue>
    </source>
</reference>
<dbReference type="AlphaFoldDB" id="A0A1Y3ANF3"/>
<evidence type="ECO:0000313" key="4">
    <source>
        <dbReference type="Proteomes" id="UP000194236"/>
    </source>
</evidence>
<accession>A0A1Y3ANF3</accession>
<proteinExistence type="predicted"/>
<dbReference type="OrthoDB" id="6147412at2759"/>
<dbReference type="GO" id="GO:0035556">
    <property type="term" value="P:intracellular signal transduction"/>
    <property type="evidence" value="ECO:0007669"/>
    <property type="project" value="InterPro"/>
</dbReference>
<dbReference type="PROSITE" id="PS50125">
    <property type="entry name" value="GUANYLATE_CYCLASE_2"/>
    <property type="match status" value="1"/>
</dbReference>
<keyword evidence="4" id="KW-1185">Reference proteome</keyword>
<evidence type="ECO:0000256" key="1">
    <source>
        <dbReference type="ARBA" id="ARBA00023239"/>
    </source>
</evidence>
<dbReference type="Pfam" id="PF00211">
    <property type="entry name" value="Guanylate_cyc"/>
    <property type="match status" value="1"/>
</dbReference>
<protein>
    <recommendedName>
        <fullName evidence="2">Guanylate cyclase domain-containing protein</fullName>
    </recommendedName>
</protein>
<evidence type="ECO:0000313" key="3">
    <source>
        <dbReference type="EMBL" id="OTF69982.1"/>
    </source>
</evidence>